<dbReference type="Pfam" id="PF05199">
    <property type="entry name" value="GMC_oxred_C"/>
    <property type="match status" value="1"/>
</dbReference>
<evidence type="ECO:0000256" key="15">
    <source>
        <dbReference type="ARBA" id="ARBA00023140"/>
    </source>
</evidence>
<evidence type="ECO:0000256" key="11">
    <source>
        <dbReference type="ARBA" id="ARBA00022989"/>
    </source>
</evidence>
<comment type="pathway">
    <text evidence="6">Energy metabolism; methane degradation.</text>
</comment>
<dbReference type="RefSeq" id="XP_020061930.1">
    <property type="nucleotide sequence ID" value="XM_020210725.1"/>
</dbReference>
<dbReference type="GO" id="GO:0015945">
    <property type="term" value="P:methanol metabolic process"/>
    <property type="evidence" value="ECO:0007669"/>
    <property type="project" value="UniProtKB-KW"/>
</dbReference>
<keyword evidence="10" id="KW-0274">FAD</keyword>
<keyword evidence="12 16" id="KW-0560">Oxidoreductase</keyword>
<evidence type="ECO:0000256" key="13">
    <source>
        <dbReference type="ARBA" id="ARBA00023095"/>
    </source>
</evidence>
<dbReference type="EMBL" id="KV453917">
    <property type="protein sequence ID" value="ODV76808.1"/>
    <property type="molecule type" value="Genomic_DNA"/>
</dbReference>
<dbReference type="GO" id="GO:0046577">
    <property type="term" value="F:long-chain-alcohol oxidase activity"/>
    <property type="evidence" value="ECO:0007669"/>
    <property type="project" value="UniProtKB-EC"/>
</dbReference>
<keyword evidence="21" id="KW-1185">Reference proteome</keyword>
<evidence type="ECO:0000256" key="12">
    <source>
        <dbReference type="ARBA" id="ARBA00023002"/>
    </source>
</evidence>
<keyword evidence="8" id="KW-0285">Flavoprotein</keyword>
<keyword evidence="13" id="KW-0485">Methanol utilization</keyword>
<evidence type="ECO:0000256" key="9">
    <source>
        <dbReference type="ARBA" id="ARBA00022692"/>
    </source>
</evidence>
<dbReference type="InterPro" id="IPR036188">
    <property type="entry name" value="FAD/NAD-bd_sf"/>
</dbReference>
<accession>A0A1E4SBF7</accession>
<dbReference type="Gene3D" id="3.50.50.60">
    <property type="entry name" value="FAD/NAD(P)-binding domain"/>
    <property type="match status" value="2"/>
</dbReference>
<feature type="domain" description="Glucose-methanol-choline oxidoreductase C-terminal" evidence="19">
    <location>
        <begin position="531"/>
        <end position="680"/>
    </location>
</feature>
<dbReference type="GO" id="GO:0016020">
    <property type="term" value="C:membrane"/>
    <property type="evidence" value="ECO:0007669"/>
    <property type="project" value="UniProtKB-SubCell"/>
</dbReference>
<dbReference type="GO" id="GO:0005782">
    <property type="term" value="C:peroxisomal matrix"/>
    <property type="evidence" value="ECO:0007669"/>
    <property type="project" value="UniProtKB-SubCell"/>
</dbReference>
<dbReference type="OrthoDB" id="269227at2759"/>
<dbReference type="PANTHER" id="PTHR46056">
    <property type="entry name" value="LONG-CHAIN-ALCOHOL OXIDASE"/>
    <property type="match status" value="1"/>
</dbReference>
<dbReference type="GO" id="GO:0046188">
    <property type="term" value="P:methane catabolic process"/>
    <property type="evidence" value="ECO:0007669"/>
    <property type="project" value="UniProtKB-UniPathway"/>
</dbReference>
<evidence type="ECO:0000256" key="1">
    <source>
        <dbReference type="ARBA" id="ARBA00000920"/>
    </source>
</evidence>
<dbReference type="AlphaFoldDB" id="A0A1E4SBF7"/>
<evidence type="ECO:0000259" key="18">
    <source>
        <dbReference type="Pfam" id="PF00732"/>
    </source>
</evidence>
<evidence type="ECO:0000256" key="5">
    <source>
        <dbReference type="ARBA" id="ARBA00004370"/>
    </source>
</evidence>
<evidence type="ECO:0000256" key="2">
    <source>
        <dbReference type="ARBA" id="ARBA00001411"/>
    </source>
</evidence>
<dbReference type="EC" id="1.1.3.20" evidence="16"/>
<dbReference type="STRING" id="984487.A0A1E4SBF7"/>
<sequence length="697" mass="77843">MDVTEEHIDTVLLLMDAVVHETTVDNVLPYLDKDFPKERLEEYLKGYSRPSQIPEYRQFVRQQISASYTPTKTQRDFRFLAVLLQSRFATPLFTNSLKLISEMSIKEREELLKSWRDSPLPLKRRLHSVFTTLGLVGFARYATDLHNAAIGYPGRDTREFENQARPEFRYEMMDKPTSDGHVLSIPNVDVLIIGSGSGAGVVAQTLSEQGHKCLVLEKGKYYHESEFTFNENEARLLYENEGAVTTTDQLLFMLAGSTFGGGSTVNWSACLKTPFKVRKEWYDDYGLDWAANESYDQCMDYVWKKMGASSENLDHSQSNKVVLEGGRKLGYTVKEIAQNTGGHNPHNCGMCNFGCKRGVKQGAQALWLREALDNGCQFMDQVRVIQILHNDGKATAVLCQNELTGTRFTITGPRKFVVSGGSLNTPIVLQRSGFKNKHIGKNLKLHPVTVIFGDFGRGVKSDPHYYPIMTSVCTEKDDLDGKAHGAKIETNIHAPSIHMAFLPWDGSDNARRFQLRYNSLSSLLIITRDTTSGSVTFDPKRPDAMIVDYTANKFDRNALLQTMLIAADMLYIQGAEEILAPQSSKLTFKSSKPKEERTKTDPDYVAFRNKIANSPIEVYGTKIGSAHQMSTCRMSGKGPAYGACDTKGRLFECKNIYVADASAMPTASGANPMISTMSIARHVALGIAKDLEPQIKL</sequence>
<evidence type="ECO:0000256" key="7">
    <source>
        <dbReference type="ARBA" id="ARBA00010790"/>
    </source>
</evidence>
<proteinExistence type="inferred from homology"/>
<dbReference type="Proteomes" id="UP000094285">
    <property type="component" value="Unassembled WGS sequence"/>
</dbReference>
<evidence type="ECO:0000256" key="8">
    <source>
        <dbReference type="ARBA" id="ARBA00022630"/>
    </source>
</evidence>
<evidence type="ECO:0000256" key="4">
    <source>
        <dbReference type="ARBA" id="ARBA00004253"/>
    </source>
</evidence>
<dbReference type="UniPathway" id="UPA00147"/>
<keyword evidence="9" id="KW-0812">Transmembrane</keyword>
<keyword evidence="14" id="KW-0472">Membrane</keyword>
<comment type="subcellular location">
    <subcellularLocation>
        <location evidence="5">Membrane</location>
    </subcellularLocation>
    <subcellularLocation>
        <location evidence="4">Peroxisome matrix</location>
    </subcellularLocation>
</comment>
<dbReference type="GeneID" id="30984861"/>
<evidence type="ECO:0000256" key="17">
    <source>
        <dbReference type="PIRSR" id="PIRSR028937-1"/>
    </source>
</evidence>
<keyword evidence="11" id="KW-1133">Transmembrane helix</keyword>
<feature type="active site" description="Proton acceptor" evidence="17">
    <location>
        <position position="627"/>
    </location>
</feature>
<dbReference type="Pfam" id="PF00732">
    <property type="entry name" value="GMC_oxred_N"/>
    <property type="match status" value="1"/>
</dbReference>
<feature type="domain" description="Glucose-methanol-choline oxidoreductase N-terminal" evidence="18">
    <location>
        <begin position="237"/>
        <end position="448"/>
    </location>
</feature>
<dbReference type="GO" id="GO:0050660">
    <property type="term" value="F:flavin adenine dinucleotide binding"/>
    <property type="evidence" value="ECO:0007669"/>
    <property type="project" value="InterPro"/>
</dbReference>
<evidence type="ECO:0000256" key="14">
    <source>
        <dbReference type="ARBA" id="ARBA00023136"/>
    </source>
</evidence>
<evidence type="ECO:0000256" key="10">
    <source>
        <dbReference type="ARBA" id="ARBA00022827"/>
    </source>
</evidence>
<protein>
    <recommendedName>
        <fullName evidence="16">Long-chain-alcohol oxidase</fullName>
        <ecNumber evidence="16">1.1.3.20</ecNumber>
    </recommendedName>
</protein>
<dbReference type="PIRSF" id="PIRSF028937">
    <property type="entry name" value="Lg_Ch_AO"/>
    <property type="match status" value="1"/>
</dbReference>
<evidence type="ECO:0000256" key="6">
    <source>
        <dbReference type="ARBA" id="ARBA00005144"/>
    </source>
</evidence>
<keyword evidence="15" id="KW-0576">Peroxisome</keyword>
<evidence type="ECO:0000313" key="21">
    <source>
        <dbReference type="Proteomes" id="UP000094285"/>
    </source>
</evidence>
<dbReference type="SUPFAM" id="SSF51905">
    <property type="entry name" value="FAD/NAD(P)-binding domain"/>
    <property type="match status" value="1"/>
</dbReference>
<evidence type="ECO:0000259" key="19">
    <source>
        <dbReference type="Pfam" id="PF05199"/>
    </source>
</evidence>
<dbReference type="InterPro" id="IPR000172">
    <property type="entry name" value="GMC_OxRdtase_N"/>
</dbReference>
<dbReference type="GO" id="GO:0047639">
    <property type="term" value="F:alcohol oxidase activity"/>
    <property type="evidence" value="ECO:0007669"/>
    <property type="project" value="UniProtKB-EC"/>
</dbReference>
<comment type="catalytic activity">
    <reaction evidence="2">
        <text>a primary alcohol + O2 = an aldehyde + H2O2</text>
        <dbReference type="Rhea" id="RHEA:19829"/>
        <dbReference type="ChEBI" id="CHEBI:15379"/>
        <dbReference type="ChEBI" id="CHEBI:15734"/>
        <dbReference type="ChEBI" id="CHEBI:16240"/>
        <dbReference type="ChEBI" id="CHEBI:17478"/>
        <dbReference type="EC" id="1.1.3.13"/>
    </reaction>
</comment>
<evidence type="ECO:0000256" key="16">
    <source>
        <dbReference type="PIRNR" id="PIRNR028937"/>
    </source>
</evidence>
<name>A0A1E4SBF7_9ASCO</name>
<evidence type="ECO:0000313" key="20">
    <source>
        <dbReference type="EMBL" id="ODV76808.1"/>
    </source>
</evidence>
<comment type="catalytic activity">
    <reaction evidence="1 16">
        <text>a long-chain primary fatty alcohol + O2 = a long-chain fatty aldehyde + H2O2</text>
        <dbReference type="Rhea" id="RHEA:22756"/>
        <dbReference type="ChEBI" id="CHEBI:15379"/>
        <dbReference type="ChEBI" id="CHEBI:16240"/>
        <dbReference type="ChEBI" id="CHEBI:17176"/>
        <dbReference type="ChEBI" id="CHEBI:77396"/>
        <dbReference type="EC" id="1.1.3.20"/>
    </reaction>
</comment>
<organism evidence="20 21">
    <name type="scientific">Suhomyces tanzawaensis NRRL Y-17324</name>
    <dbReference type="NCBI Taxonomy" id="984487"/>
    <lineage>
        <taxon>Eukaryota</taxon>
        <taxon>Fungi</taxon>
        <taxon>Dikarya</taxon>
        <taxon>Ascomycota</taxon>
        <taxon>Saccharomycotina</taxon>
        <taxon>Pichiomycetes</taxon>
        <taxon>Debaryomycetaceae</taxon>
        <taxon>Suhomyces</taxon>
    </lineage>
</organism>
<reference evidence="21" key="1">
    <citation type="submission" date="2016-05" db="EMBL/GenBank/DDBJ databases">
        <title>Comparative genomics of biotechnologically important yeasts.</title>
        <authorList>
            <consortium name="DOE Joint Genome Institute"/>
            <person name="Riley R."/>
            <person name="Haridas S."/>
            <person name="Wolfe K.H."/>
            <person name="Lopes M.R."/>
            <person name="Hittinger C.T."/>
            <person name="Goker M."/>
            <person name="Salamov A."/>
            <person name="Wisecaver J."/>
            <person name="Long T.M."/>
            <person name="Aerts A.L."/>
            <person name="Barry K."/>
            <person name="Choi C."/>
            <person name="Clum A."/>
            <person name="Coughlan A.Y."/>
            <person name="Deshpande S."/>
            <person name="Douglass A.P."/>
            <person name="Hanson S.J."/>
            <person name="Klenk H.-P."/>
            <person name="Labutti K."/>
            <person name="Lapidus A."/>
            <person name="Lindquist E."/>
            <person name="Lipzen A."/>
            <person name="Meier-Kolthoff J.P."/>
            <person name="Ohm R.A."/>
            <person name="Otillar R.P."/>
            <person name="Pangilinan J."/>
            <person name="Peng Y."/>
            <person name="Rokas A."/>
            <person name="Rosa C.A."/>
            <person name="Scheuner C."/>
            <person name="Sibirny A.A."/>
            <person name="Slot J.C."/>
            <person name="Stielow J.B."/>
            <person name="Sun H."/>
            <person name="Kurtzman C.P."/>
            <person name="Blackwell M."/>
            <person name="Grigoriev I.V."/>
            <person name="Jeffries T.W."/>
        </authorList>
    </citation>
    <scope>NUCLEOTIDE SEQUENCE [LARGE SCALE GENOMIC DNA]</scope>
    <source>
        <strain evidence="21">NRRL Y-17324</strain>
    </source>
</reference>
<dbReference type="InterPro" id="IPR007867">
    <property type="entry name" value="GMC_OxRtase_C"/>
</dbReference>
<comment type="function">
    <text evidence="3">Long-chain fatty alcohol oxidase involved in the omega-oxidation pathway of lipid degradation.</text>
</comment>
<dbReference type="PANTHER" id="PTHR46056:SF12">
    <property type="entry name" value="LONG-CHAIN-ALCOHOL OXIDASE"/>
    <property type="match status" value="1"/>
</dbReference>
<gene>
    <name evidence="20" type="ORF">CANTADRAFT_57701</name>
</gene>
<dbReference type="InterPro" id="IPR012400">
    <property type="entry name" value="Long_Oxdase"/>
</dbReference>
<evidence type="ECO:0000256" key="3">
    <source>
        <dbReference type="ARBA" id="ARBA00003842"/>
    </source>
</evidence>
<comment type="similarity">
    <text evidence="7 16">Belongs to the GMC oxidoreductase family.</text>
</comment>